<reference evidence="2" key="1">
    <citation type="journal article" date="2023" name="IScience">
        <title>Live-bearing cockroach genome reveals convergent evolutionary mechanisms linked to viviparity in insects and beyond.</title>
        <authorList>
            <person name="Fouks B."/>
            <person name="Harrison M.C."/>
            <person name="Mikhailova A.A."/>
            <person name="Marchal E."/>
            <person name="English S."/>
            <person name="Carruthers M."/>
            <person name="Jennings E.C."/>
            <person name="Chiamaka E.L."/>
            <person name="Frigard R.A."/>
            <person name="Pippel M."/>
            <person name="Attardo G.M."/>
            <person name="Benoit J.B."/>
            <person name="Bornberg-Bauer E."/>
            <person name="Tobe S.S."/>
        </authorList>
    </citation>
    <scope>NUCLEOTIDE SEQUENCE</scope>
    <source>
        <strain evidence="2">Stay&amp;Tobe</strain>
    </source>
</reference>
<keyword evidence="3" id="KW-1185">Reference proteome</keyword>
<feature type="region of interest" description="Disordered" evidence="1">
    <location>
        <begin position="30"/>
        <end position="69"/>
    </location>
</feature>
<feature type="compositionally biased region" description="Basic and acidic residues" evidence="1">
    <location>
        <begin position="48"/>
        <end position="69"/>
    </location>
</feature>
<dbReference type="EMBL" id="JASPKZ010007477">
    <property type="protein sequence ID" value="KAJ9584050.1"/>
    <property type="molecule type" value="Genomic_DNA"/>
</dbReference>
<dbReference type="AlphaFoldDB" id="A0AAD8EB64"/>
<organism evidence="2 3">
    <name type="scientific">Diploptera punctata</name>
    <name type="common">Pacific beetle cockroach</name>
    <dbReference type="NCBI Taxonomy" id="6984"/>
    <lineage>
        <taxon>Eukaryota</taxon>
        <taxon>Metazoa</taxon>
        <taxon>Ecdysozoa</taxon>
        <taxon>Arthropoda</taxon>
        <taxon>Hexapoda</taxon>
        <taxon>Insecta</taxon>
        <taxon>Pterygota</taxon>
        <taxon>Neoptera</taxon>
        <taxon>Polyneoptera</taxon>
        <taxon>Dictyoptera</taxon>
        <taxon>Blattodea</taxon>
        <taxon>Blaberoidea</taxon>
        <taxon>Blaberidae</taxon>
        <taxon>Diplopterinae</taxon>
        <taxon>Diploptera</taxon>
    </lineage>
</organism>
<protein>
    <submittedName>
        <fullName evidence="2">Uncharacterized protein</fullName>
    </submittedName>
</protein>
<evidence type="ECO:0000256" key="1">
    <source>
        <dbReference type="SAM" id="MobiDB-lite"/>
    </source>
</evidence>
<evidence type="ECO:0000313" key="2">
    <source>
        <dbReference type="EMBL" id="KAJ9584050.1"/>
    </source>
</evidence>
<name>A0AAD8EB64_DIPPU</name>
<reference evidence="2" key="2">
    <citation type="submission" date="2023-05" db="EMBL/GenBank/DDBJ databases">
        <authorList>
            <person name="Fouks B."/>
        </authorList>
    </citation>
    <scope>NUCLEOTIDE SEQUENCE</scope>
    <source>
        <strain evidence="2">Stay&amp;Tobe</strain>
        <tissue evidence="2">Testes</tissue>
    </source>
</reference>
<sequence length="69" mass="7900">ICQNRWHEFYEALNCSGLSRISLKVHVHDAHRNASKKTTGAYSECAATEEKTKDQNNDRHGDDRRSQSP</sequence>
<proteinExistence type="predicted"/>
<accession>A0AAD8EB64</accession>
<evidence type="ECO:0000313" key="3">
    <source>
        <dbReference type="Proteomes" id="UP001233999"/>
    </source>
</evidence>
<dbReference type="Proteomes" id="UP001233999">
    <property type="component" value="Unassembled WGS sequence"/>
</dbReference>
<feature type="non-terminal residue" evidence="2">
    <location>
        <position position="1"/>
    </location>
</feature>
<gene>
    <name evidence="2" type="ORF">L9F63_021607</name>
</gene>
<feature type="non-terminal residue" evidence="2">
    <location>
        <position position="69"/>
    </location>
</feature>
<comment type="caution">
    <text evidence="2">The sequence shown here is derived from an EMBL/GenBank/DDBJ whole genome shotgun (WGS) entry which is preliminary data.</text>
</comment>